<dbReference type="Pfam" id="PF12833">
    <property type="entry name" value="HTH_18"/>
    <property type="match status" value="1"/>
</dbReference>
<dbReference type="CDD" id="cd06308">
    <property type="entry name" value="PBP1_sensor_kinase-like"/>
    <property type="match status" value="1"/>
</dbReference>
<dbReference type="Proteomes" id="UP000229884">
    <property type="component" value="Unassembled WGS sequence"/>
</dbReference>
<protein>
    <recommendedName>
        <fullName evidence="2">histidine kinase</fullName>
        <ecNumber evidence="2">2.7.13.3</ecNumber>
    </recommendedName>
</protein>
<dbReference type="PANTHER" id="PTHR43547">
    <property type="entry name" value="TWO-COMPONENT HISTIDINE KINASE"/>
    <property type="match status" value="1"/>
</dbReference>
<dbReference type="InterPro" id="IPR025997">
    <property type="entry name" value="SBP_2_dom"/>
</dbReference>
<dbReference type="AlphaFoldDB" id="A0A2M8TWM9"/>
<dbReference type="PANTHER" id="PTHR43547:SF2">
    <property type="entry name" value="HYBRID SIGNAL TRANSDUCTION HISTIDINE KINASE C"/>
    <property type="match status" value="1"/>
</dbReference>
<evidence type="ECO:0000256" key="8">
    <source>
        <dbReference type="ARBA" id="ARBA00023012"/>
    </source>
</evidence>
<evidence type="ECO:0000256" key="1">
    <source>
        <dbReference type="ARBA" id="ARBA00000085"/>
    </source>
</evidence>
<evidence type="ECO:0000256" key="2">
    <source>
        <dbReference type="ARBA" id="ARBA00012438"/>
    </source>
</evidence>
<keyword evidence="6" id="KW-0418">Kinase</keyword>
<dbReference type="SUPFAM" id="SSF53822">
    <property type="entry name" value="Periplasmic binding protein-like I"/>
    <property type="match status" value="1"/>
</dbReference>
<dbReference type="InterPro" id="IPR003661">
    <property type="entry name" value="HisK_dim/P_dom"/>
</dbReference>
<dbReference type="CDD" id="cd00082">
    <property type="entry name" value="HisKA"/>
    <property type="match status" value="1"/>
</dbReference>
<dbReference type="FunFam" id="3.30.565.10:FF:000037">
    <property type="entry name" value="Hybrid sensor histidine kinase/response regulator"/>
    <property type="match status" value="1"/>
</dbReference>
<dbReference type="CDD" id="cd00075">
    <property type="entry name" value="HATPase"/>
    <property type="match status" value="1"/>
</dbReference>
<keyword evidence="12" id="KW-0472">Membrane</keyword>
<organism evidence="16 17">
    <name type="scientific">Prevotella intermedia</name>
    <dbReference type="NCBI Taxonomy" id="28131"/>
    <lineage>
        <taxon>Bacteria</taxon>
        <taxon>Pseudomonadati</taxon>
        <taxon>Bacteroidota</taxon>
        <taxon>Bacteroidia</taxon>
        <taxon>Bacteroidales</taxon>
        <taxon>Prevotellaceae</taxon>
        <taxon>Prevotella</taxon>
    </lineage>
</organism>
<feature type="domain" description="Response regulatory" evidence="15">
    <location>
        <begin position="638"/>
        <end position="753"/>
    </location>
</feature>
<evidence type="ECO:0000259" key="15">
    <source>
        <dbReference type="PROSITE" id="PS50110"/>
    </source>
</evidence>
<dbReference type="InterPro" id="IPR011006">
    <property type="entry name" value="CheY-like_superfamily"/>
</dbReference>
<evidence type="ECO:0000256" key="7">
    <source>
        <dbReference type="ARBA" id="ARBA00022840"/>
    </source>
</evidence>
<dbReference type="InterPro" id="IPR009057">
    <property type="entry name" value="Homeodomain-like_sf"/>
</dbReference>
<keyword evidence="8" id="KW-0902">Two-component regulatory system</keyword>
<evidence type="ECO:0000259" key="13">
    <source>
        <dbReference type="PROSITE" id="PS01124"/>
    </source>
</evidence>
<dbReference type="InterPro" id="IPR036097">
    <property type="entry name" value="HisK_dim/P_sf"/>
</dbReference>
<dbReference type="Gene3D" id="1.10.10.60">
    <property type="entry name" value="Homeodomain-like"/>
    <property type="match status" value="1"/>
</dbReference>
<keyword evidence="12" id="KW-0812">Transmembrane</keyword>
<evidence type="ECO:0000313" key="16">
    <source>
        <dbReference type="EMBL" id="PJI28328.1"/>
    </source>
</evidence>
<dbReference type="InterPro" id="IPR001789">
    <property type="entry name" value="Sig_transdc_resp-reg_receiver"/>
</dbReference>
<proteinExistence type="predicted"/>
<comment type="catalytic activity">
    <reaction evidence="1">
        <text>ATP + protein L-histidine = ADP + protein N-phospho-L-histidine.</text>
        <dbReference type="EC" id="2.7.13.3"/>
    </reaction>
</comment>
<dbReference type="SUPFAM" id="SSF46689">
    <property type="entry name" value="Homeodomain-like"/>
    <property type="match status" value="1"/>
</dbReference>
<dbReference type="GO" id="GO:0000155">
    <property type="term" value="F:phosphorelay sensor kinase activity"/>
    <property type="evidence" value="ECO:0007669"/>
    <property type="project" value="InterPro"/>
</dbReference>
<reference evidence="16 17" key="1">
    <citation type="submission" date="2017-11" db="EMBL/GenBank/DDBJ databases">
        <title>Genome sequencing of Prevotella intermedia KCOM 2832.</title>
        <authorList>
            <person name="Kook J.-K."/>
            <person name="Park S.-N."/>
            <person name="Lim Y.K."/>
        </authorList>
    </citation>
    <scope>NUCLEOTIDE SEQUENCE [LARGE SCALE GENOMIC DNA]</scope>
    <source>
        <strain evidence="16 17">KCOM 2832</strain>
    </source>
</reference>
<dbReference type="Gene3D" id="1.10.287.130">
    <property type="match status" value="1"/>
</dbReference>
<dbReference type="SMART" id="SM00388">
    <property type="entry name" value="HisKA"/>
    <property type="match status" value="1"/>
</dbReference>
<dbReference type="PRINTS" id="PR00344">
    <property type="entry name" value="BCTRLSENSOR"/>
</dbReference>
<dbReference type="SUPFAM" id="SSF55874">
    <property type="entry name" value="ATPase domain of HSP90 chaperone/DNA topoisomerase II/histidine kinase"/>
    <property type="match status" value="1"/>
</dbReference>
<keyword evidence="10" id="KW-0804">Transcription</keyword>
<dbReference type="FunFam" id="1.10.287.130:FF:000045">
    <property type="entry name" value="Two-component system sensor histidine kinase/response regulator"/>
    <property type="match status" value="1"/>
</dbReference>
<dbReference type="Pfam" id="PF02518">
    <property type="entry name" value="HATPase_c"/>
    <property type="match status" value="1"/>
</dbReference>
<dbReference type="Gene3D" id="3.30.565.10">
    <property type="entry name" value="Histidine kinase-like ATPase, C-terminal domain"/>
    <property type="match status" value="1"/>
</dbReference>
<dbReference type="PROSITE" id="PS01124">
    <property type="entry name" value="HTH_ARAC_FAMILY_2"/>
    <property type="match status" value="1"/>
</dbReference>
<dbReference type="InterPro" id="IPR005467">
    <property type="entry name" value="His_kinase_dom"/>
</dbReference>
<keyword evidence="9" id="KW-0805">Transcription regulation</keyword>
<evidence type="ECO:0000256" key="5">
    <source>
        <dbReference type="ARBA" id="ARBA00022741"/>
    </source>
</evidence>
<dbReference type="InterPro" id="IPR018060">
    <property type="entry name" value="HTH_AraC"/>
</dbReference>
<evidence type="ECO:0000259" key="14">
    <source>
        <dbReference type="PROSITE" id="PS50109"/>
    </source>
</evidence>
<dbReference type="GO" id="GO:0003700">
    <property type="term" value="F:DNA-binding transcription factor activity"/>
    <property type="evidence" value="ECO:0007669"/>
    <property type="project" value="InterPro"/>
</dbReference>
<dbReference type="Pfam" id="PF13407">
    <property type="entry name" value="Peripla_BP_4"/>
    <property type="match status" value="1"/>
</dbReference>
<dbReference type="InterPro" id="IPR004358">
    <property type="entry name" value="Sig_transdc_His_kin-like_C"/>
</dbReference>
<dbReference type="Gene3D" id="3.40.50.2300">
    <property type="match status" value="3"/>
</dbReference>
<dbReference type="PROSITE" id="PS50110">
    <property type="entry name" value="RESPONSE_REGULATORY"/>
    <property type="match status" value="1"/>
</dbReference>
<keyword evidence="5" id="KW-0547">Nucleotide-binding</keyword>
<feature type="modified residue" description="4-aspartylphosphate" evidence="11">
    <location>
        <position position="686"/>
    </location>
</feature>
<feature type="transmembrane region" description="Helical" evidence="12">
    <location>
        <begin position="336"/>
        <end position="356"/>
    </location>
</feature>
<keyword evidence="3 11" id="KW-0597">Phosphoprotein</keyword>
<dbReference type="PROSITE" id="PS50109">
    <property type="entry name" value="HIS_KIN"/>
    <property type="match status" value="1"/>
</dbReference>
<name>A0A2M8TWM9_PREIN</name>
<dbReference type="SMART" id="SM00342">
    <property type="entry name" value="HTH_ARAC"/>
    <property type="match status" value="1"/>
</dbReference>
<evidence type="ECO:0000256" key="11">
    <source>
        <dbReference type="PROSITE-ProRule" id="PRU00169"/>
    </source>
</evidence>
<dbReference type="InterPro" id="IPR036890">
    <property type="entry name" value="HATPase_C_sf"/>
</dbReference>
<accession>A0A2M8TWM9</accession>
<evidence type="ECO:0000256" key="6">
    <source>
        <dbReference type="ARBA" id="ARBA00022777"/>
    </source>
</evidence>
<dbReference type="GO" id="GO:0005524">
    <property type="term" value="F:ATP binding"/>
    <property type="evidence" value="ECO:0007669"/>
    <property type="project" value="UniProtKB-KW"/>
</dbReference>
<feature type="domain" description="HTH araC/xylS-type" evidence="13">
    <location>
        <begin position="785"/>
        <end position="882"/>
    </location>
</feature>
<dbReference type="PROSITE" id="PS51257">
    <property type="entry name" value="PROKAR_LIPOPROTEIN"/>
    <property type="match status" value="1"/>
</dbReference>
<keyword evidence="4" id="KW-0808">Transferase</keyword>
<evidence type="ECO:0000313" key="17">
    <source>
        <dbReference type="Proteomes" id="UP000229884"/>
    </source>
</evidence>
<feature type="domain" description="Histidine kinase" evidence="14">
    <location>
        <begin position="379"/>
        <end position="592"/>
    </location>
</feature>
<sequence length="882" mass="99274">MYKKVHIVLCFVGLLLLAGCNRNTKKYVIGVSQCSEDIWRNKLNDELLMETYQHKDVELLFASAKDNDKLQTEQIEKFIQRGVDLLIISPNQVHSITPVIDKAYDKGIPVILFDRKTDSRKYTAFIGADNVKVGKTIGEFIAKTLHGEGKVIEIKGLDNSSPAIDRHKGFVQALSKYPDIQLKRTLSSEWTTESGYKSIKSAIADAKDCNIIWGQNDRMAEGAQRAMAEVGIHNVQYVGTDALPSKGGGIEAVHNGKLLASYIYPTRGDMVMQLAMRILKKQPFHRDNYLKGALVTKYNAKVLLLQNEEMMKQRSRLSDLNSKVDIYLAQYNHQKIYMLLGGVIIALFIGLIVYIYRTIILRRELEEQATNAKLQFFTNISHELRTPLTLIADPIEHIVNDENLTKQQRNMLQIVEKNVSILMRLVNEILDFRKIQNKKMELTLSEFELTDYLKEWVGTFESIATKRKIKVELITPASIRLCADIYKVERICYNLLSNALKYTGEGGSITVKAKSTDETVEICIKDTGKGIAKEDLKHIFDRFYQVRNSNKDGTGIGLAIVKAFTELQGGTAKVESEVGKGSEFTIILPKRVAGDNFQPAEDSYTMNDFLDESSAVIDISSENKVSKITSDRQEDKPRVLVIDDNADIRAYATALLGNEYDVMEASDGSEGLKKAVREVPDVVVCDVMMSGMDGLECCKRLKADSLTCHIPVILLTAKTLDEHRAEGYAYGADAYLTKPFNGNVLKARIKNLITNRKLMKIVFGNDAQQEPMEAVAQSAESLFVEKFRTIIQGNLGNSDLNVETISHEMGISRAQLYRKIKSITGISPNDIIREARMKRADRLLETTDKSVSEIAYEVGFSSPSYFTKCYREFFGRTPNKKH</sequence>
<dbReference type="RefSeq" id="WP_100371079.1">
    <property type="nucleotide sequence ID" value="NZ_PENG01000001.1"/>
</dbReference>
<dbReference type="InterPro" id="IPR003594">
    <property type="entry name" value="HATPase_dom"/>
</dbReference>
<evidence type="ECO:0000256" key="4">
    <source>
        <dbReference type="ARBA" id="ARBA00022679"/>
    </source>
</evidence>
<dbReference type="SUPFAM" id="SSF47384">
    <property type="entry name" value="Homodimeric domain of signal transducing histidine kinase"/>
    <property type="match status" value="1"/>
</dbReference>
<evidence type="ECO:0000256" key="12">
    <source>
        <dbReference type="SAM" id="Phobius"/>
    </source>
</evidence>
<dbReference type="InterPro" id="IPR028082">
    <property type="entry name" value="Peripla_BP_I"/>
</dbReference>
<gene>
    <name evidence="16" type="ORF">CTM58_09725</name>
</gene>
<dbReference type="GO" id="GO:0043565">
    <property type="term" value="F:sequence-specific DNA binding"/>
    <property type="evidence" value="ECO:0007669"/>
    <property type="project" value="InterPro"/>
</dbReference>
<keyword evidence="12" id="KW-1133">Transmembrane helix</keyword>
<dbReference type="SMART" id="SM00448">
    <property type="entry name" value="REC"/>
    <property type="match status" value="1"/>
</dbReference>
<comment type="caution">
    <text evidence="16">The sequence shown here is derived from an EMBL/GenBank/DDBJ whole genome shotgun (WGS) entry which is preliminary data.</text>
</comment>
<dbReference type="EC" id="2.7.13.3" evidence="2"/>
<evidence type="ECO:0000256" key="3">
    <source>
        <dbReference type="ARBA" id="ARBA00022553"/>
    </source>
</evidence>
<dbReference type="SUPFAM" id="SSF52172">
    <property type="entry name" value="CheY-like"/>
    <property type="match status" value="1"/>
</dbReference>
<evidence type="ECO:0000256" key="10">
    <source>
        <dbReference type="ARBA" id="ARBA00023163"/>
    </source>
</evidence>
<evidence type="ECO:0000256" key="9">
    <source>
        <dbReference type="ARBA" id="ARBA00023015"/>
    </source>
</evidence>
<dbReference type="Pfam" id="PF00512">
    <property type="entry name" value="HisKA"/>
    <property type="match status" value="1"/>
</dbReference>
<dbReference type="EMBL" id="PENG01000001">
    <property type="protein sequence ID" value="PJI28328.1"/>
    <property type="molecule type" value="Genomic_DNA"/>
</dbReference>
<keyword evidence="7" id="KW-0067">ATP-binding</keyword>
<dbReference type="SMART" id="SM00387">
    <property type="entry name" value="HATPase_c"/>
    <property type="match status" value="1"/>
</dbReference>
<dbReference type="Pfam" id="PF00072">
    <property type="entry name" value="Response_reg"/>
    <property type="match status" value="1"/>
</dbReference>